<name>A0A0F9M3T9_9ZZZZ</name>
<keyword evidence="1" id="KW-1133">Transmembrane helix</keyword>
<dbReference type="EMBL" id="LAZR01005186">
    <property type="protein sequence ID" value="KKN02060.1"/>
    <property type="molecule type" value="Genomic_DNA"/>
</dbReference>
<keyword evidence="1" id="KW-0472">Membrane</keyword>
<protein>
    <submittedName>
        <fullName evidence="2">Uncharacterized protein</fullName>
    </submittedName>
</protein>
<dbReference type="AlphaFoldDB" id="A0A0F9M3T9"/>
<comment type="caution">
    <text evidence="2">The sequence shown here is derived from an EMBL/GenBank/DDBJ whole genome shotgun (WGS) entry which is preliminary data.</text>
</comment>
<reference evidence="2" key="1">
    <citation type="journal article" date="2015" name="Nature">
        <title>Complex archaea that bridge the gap between prokaryotes and eukaryotes.</title>
        <authorList>
            <person name="Spang A."/>
            <person name="Saw J.H."/>
            <person name="Jorgensen S.L."/>
            <person name="Zaremba-Niedzwiedzka K."/>
            <person name="Martijn J."/>
            <person name="Lind A.E."/>
            <person name="van Eijk R."/>
            <person name="Schleper C."/>
            <person name="Guy L."/>
            <person name="Ettema T.J."/>
        </authorList>
    </citation>
    <scope>NUCLEOTIDE SEQUENCE</scope>
</reference>
<proteinExistence type="predicted"/>
<evidence type="ECO:0000256" key="1">
    <source>
        <dbReference type="SAM" id="Phobius"/>
    </source>
</evidence>
<sequence>MLREWVAFGVIIIFGLIGSALGISMLLALREMGKSQDRMDKALYDFSQNMAHLSLCWLYSLHGNGD</sequence>
<accession>A0A0F9M3T9</accession>
<gene>
    <name evidence="2" type="ORF">LCGC14_1121390</name>
</gene>
<feature type="transmembrane region" description="Helical" evidence="1">
    <location>
        <begin position="6"/>
        <end position="29"/>
    </location>
</feature>
<keyword evidence="1" id="KW-0812">Transmembrane</keyword>
<evidence type="ECO:0000313" key="2">
    <source>
        <dbReference type="EMBL" id="KKN02060.1"/>
    </source>
</evidence>
<organism evidence="2">
    <name type="scientific">marine sediment metagenome</name>
    <dbReference type="NCBI Taxonomy" id="412755"/>
    <lineage>
        <taxon>unclassified sequences</taxon>
        <taxon>metagenomes</taxon>
        <taxon>ecological metagenomes</taxon>
    </lineage>
</organism>